<evidence type="ECO:0000313" key="1">
    <source>
        <dbReference type="EMBL" id="TCW32672.1"/>
    </source>
</evidence>
<accession>A0A4R4A4I0</accession>
<comment type="caution">
    <text evidence="1">The sequence shown here is derived from an EMBL/GenBank/DDBJ whole genome shotgun (WGS) entry which is preliminary data.</text>
</comment>
<dbReference type="RefSeq" id="WP_165913561.1">
    <property type="nucleotide sequence ID" value="NZ_NRRH01000028.1"/>
</dbReference>
<sequence length="120" mass="12975">MIEVRLPYPPGANRLWRVARGRVIATDAAKNWKRETALRAKVAGVRPTKQAVAVEMILHPRLTTKGVASRARLDVDAPIKVALDALQGIAYADDRQVLSVSSRIGSPVRDGGLTIRISAA</sequence>
<dbReference type="GO" id="GO:0006281">
    <property type="term" value="P:DNA repair"/>
    <property type="evidence" value="ECO:0007669"/>
    <property type="project" value="InterPro"/>
</dbReference>
<reference evidence="1 2" key="1">
    <citation type="submission" date="2019-03" db="EMBL/GenBank/DDBJ databases">
        <title>Genomic Encyclopedia of Type Strains, Phase IV (KMG-IV): sequencing the most valuable type-strain genomes for metagenomic binning, comparative biology and taxonomic classification.</title>
        <authorList>
            <person name="Goeker M."/>
        </authorList>
    </citation>
    <scope>NUCLEOTIDE SEQUENCE [LARGE SCALE GENOMIC DNA]</scope>
    <source>
        <strain evidence="1 2">DSM 203</strain>
    </source>
</reference>
<organism evidence="1 2">
    <name type="scientific">Marichromatium gracile</name>
    <name type="common">Chromatium gracile</name>
    <dbReference type="NCBI Taxonomy" id="1048"/>
    <lineage>
        <taxon>Bacteria</taxon>
        <taxon>Pseudomonadati</taxon>
        <taxon>Pseudomonadota</taxon>
        <taxon>Gammaproteobacteria</taxon>
        <taxon>Chromatiales</taxon>
        <taxon>Chromatiaceae</taxon>
        <taxon>Marichromatium</taxon>
    </lineage>
</organism>
<dbReference type="Proteomes" id="UP000295247">
    <property type="component" value="Unassembled WGS sequence"/>
</dbReference>
<dbReference type="EMBL" id="SMDC01000017">
    <property type="protein sequence ID" value="TCW32672.1"/>
    <property type="molecule type" value="Genomic_DNA"/>
</dbReference>
<protein>
    <submittedName>
        <fullName evidence="1">Crossover junction endodeoxyribonuclease RusA</fullName>
    </submittedName>
</protein>
<dbReference type="GO" id="GO:0000287">
    <property type="term" value="F:magnesium ion binding"/>
    <property type="evidence" value="ECO:0007669"/>
    <property type="project" value="InterPro"/>
</dbReference>
<proteinExistence type="predicted"/>
<dbReference type="AlphaFoldDB" id="A0A4R4A4I0"/>
<dbReference type="Pfam" id="PF05866">
    <property type="entry name" value="RusA"/>
    <property type="match status" value="1"/>
</dbReference>
<name>A0A4R4A4I0_MARGR</name>
<dbReference type="InterPro" id="IPR008822">
    <property type="entry name" value="Endonuclease_RusA-like"/>
</dbReference>
<dbReference type="GO" id="GO:0006310">
    <property type="term" value="P:DNA recombination"/>
    <property type="evidence" value="ECO:0007669"/>
    <property type="project" value="InterPro"/>
</dbReference>
<dbReference type="InterPro" id="IPR036614">
    <property type="entry name" value="RusA-like_sf"/>
</dbReference>
<gene>
    <name evidence="1" type="ORF">EDC29_11738</name>
</gene>
<dbReference type="Gene3D" id="3.30.1330.70">
    <property type="entry name" value="Holliday junction resolvase RusA"/>
    <property type="match status" value="1"/>
</dbReference>
<evidence type="ECO:0000313" key="2">
    <source>
        <dbReference type="Proteomes" id="UP000295247"/>
    </source>
</evidence>
<dbReference type="SUPFAM" id="SSF103084">
    <property type="entry name" value="Holliday junction resolvase RusA"/>
    <property type="match status" value="1"/>
</dbReference>